<dbReference type="InterPro" id="IPR002347">
    <property type="entry name" value="SDR_fam"/>
</dbReference>
<organism evidence="4 5">
    <name type="scientific">Candidatus Woesebacteria bacterium GW2011_GWA1_39_12</name>
    <dbReference type="NCBI Taxonomy" id="1618549"/>
    <lineage>
        <taxon>Bacteria</taxon>
        <taxon>Candidatus Woeseibacteriota</taxon>
    </lineage>
</organism>
<dbReference type="InterPro" id="IPR057326">
    <property type="entry name" value="KR_dom"/>
</dbReference>
<feature type="domain" description="Ketoreductase" evidence="3">
    <location>
        <begin position="6"/>
        <end position="199"/>
    </location>
</feature>
<proteinExistence type="inferred from homology"/>
<dbReference type="Pfam" id="PF00106">
    <property type="entry name" value="adh_short"/>
    <property type="match status" value="1"/>
</dbReference>
<evidence type="ECO:0000256" key="2">
    <source>
        <dbReference type="ARBA" id="ARBA00023002"/>
    </source>
</evidence>
<dbReference type="PANTHER" id="PTHR42901:SF1">
    <property type="entry name" value="ALCOHOL DEHYDROGENASE"/>
    <property type="match status" value="1"/>
</dbReference>
<comment type="similarity">
    <text evidence="1">Belongs to the short-chain dehydrogenases/reductases (SDR) family.</text>
</comment>
<reference evidence="4 5" key="1">
    <citation type="journal article" date="2015" name="Nature">
        <title>rRNA introns, odd ribosomes, and small enigmatic genomes across a large radiation of phyla.</title>
        <authorList>
            <person name="Brown C.T."/>
            <person name="Hug L.A."/>
            <person name="Thomas B.C."/>
            <person name="Sharon I."/>
            <person name="Castelle C.J."/>
            <person name="Singh A."/>
            <person name="Wilkins M.J."/>
            <person name="Williams K.H."/>
            <person name="Banfield J.F."/>
        </authorList>
    </citation>
    <scope>NUCLEOTIDE SEQUENCE [LARGE SCALE GENOMIC DNA]</scope>
</reference>
<dbReference type="GO" id="GO:0016491">
    <property type="term" value="F:oxidoreductase activity"/>
    <property type="evidence" value="ECO:0007669"/>
    <property type="project" value="UniProtKB-KW"/>
</dbReference>
<evidence type="ECO:0000313" key="4">
    <source>
        <dbReference type="EMBL" id="KKQ98101.1"/>
    </source>
</evidence>
<dbReference type="PANTHER" id="PTHR42901">
    <property type="entry name" value="ALCOHOL DEHYDROGENASE"/>
    <property type="match status" value="1"/>
</dbReference>
<sequence>MNLKNKTAVVIGASGGIGREVSLALAEAKVNLILVARRMDSLNVLEKDLSKFGVKIDKFACDVTSPDSIEKLGRSLSLKYKSKGVDFLFHLAGIGVYKKLPDISYEEWKASFDINVTSVFYITQQILPLLEKSDKAYVIASGSGMGKVALSGRSPYCASKFALRGLMQSLAKEYKKTNINFVHLTLGSVLTSFGPLSLAEKKRKNAQGKGYLDPTWLAHHILVRLENETLDPETPIYPRHYFNESKKDIR</sequence>
<dbReference type="InterPro" id="IPR020904">
    <property type="entry name" value="Sc_DH/Rdtase_CS"/>
</dbReference>
<keyword evidence="2" id="KW-0560">Oxidoreductase</keyword>
<evidence type="ECO:0000313" key="5">
    <source>
        <dbReference type="Proteomes" id="UP000034325"/>
    </source>
</evidence>
<dbReference type="CDD" id="cd05233">
    <property type="entry name" value="SDR_c"/>
    <property type="match status" value="1"/>
</dbReference>
<dbReference type="SUPFAM" id="SSF51735">
    <property type="entry name" value="NAD(P)-binding Rossmann-fold domains"/>
    <property type="match status" value="1"/>
</dbReference>
<name>A0A0G0Q8W2_9BACT</name>
<gene>
    <name evidence="4" type="ORF">UT23_C0005G0024</name>
</gene>
<dbReference type="PROSITE" id="PS00061">
    <property type="entry name" value="ADH_SHORT"/>
    <property type="match status" value="1"/>
</dbReference>
<evidence type="ECO:0000256" key="1">
    <source>
        <dbReference type="ARBA" id="ARBA00006484"/>
    </source>
</evidence>
<dbReference type="Proteomes" id="UP000034325">
    <property type="component" value="Unassembled WGS sequence"/>
</dbReference>
<dbReference type="EMBL" id="LBWA01000005">
    <property type="protein sequence ID" value="KKQ98101.1"/>
    <property type="molecule type" value="Genomic_DNA"/>
</dbReference>
<dbReference type="SMART" id="SM00822">
    <property type="entry name" value="PKS_KR"/>
    <property type="match status" value="1"/>
</dbReference>
<comment type="caution">
    <text evidence="4">The sequence shown here is derived from an EMBL/GenBank/DDBJ whole genome shotgun (WGS) entry which is preliminary data.</text>
</comment>
<evidence type="ECO:0000259" key="3">
    <source>
        <dbReference type="SMART" id="SM00822"/>
    </source>
</evidence>
<dbReference type="InterPro" id="IPR036291">
    <property type="entry name" value="NAD(P)-bd_dom_sf"/>
</dbReference>
<accession>A0A0G0Q8W2</accession>
<dbReference type="PRINTS" id="PR00081">
    <property type="entry name" value="GDHRDH"/>
</dbReference>
<dbReference type="AlphaFoldDB" id="A0A0G0Q8W2"/>
<dbReference type="Gene3D" id="3.40.50.720">
    <property type="entry name" value="NAD(P)-binding Rossmann-like Domain"/>
    <property type="match status" value="1"/>
</dbReference>
<protein>
    <recommendedName>
        <fullName evidence="3">Ketoreductase domain-containing protein</fullName>
    </recommendedName>
</protein>